<comment type="caution">
    <text evidence="2">The sequence shown here is derived from an EMBL/GenBank/DDBJ whole genome shotgun (WGS) entry which is preliminary data.</text>
</comment>
<protein>
    <submittedName>
        <fullName evidence="2">Uncharacterized protein</fullName>
    </submittedName>
</protein>
<feature type="compositionally biased region" description="Basic and acidic residues" evidence="1">
    <location>
        <begin position="135"/>
        <end position="147"/>
    </location>
</feature>
<feature type="region of interest" description="Disordered" evidence="1">
    <location>
        <begin position="336"/>
        <end position="395"/>
    </location>
</feature>
<dbReference type="AlphaFoldDB" id="A0AAV9G8N4"/>
<evidence type="ECO:0000313" key="3">
    <source>
        <dbReference type="Proteomes" id="UP001321760"/>
    </source>
</evidence>
<feature type="compositionally biased region" description="Low complexity" evidence="1">
    <location>
        <begin position="13"/>
        <end position="23"/>
    </location>
</feature>
<keyword evidence="3" id="KW-1185">Reference proteome</keyword>
<evidence type="ECO:0000313" key="2">
    <source>
        <dbReference type="EMBL" id="KAK4444479.1"/>
    </source>
</evidence>
<feature type="compositionally biased region" description="Basic and acidic residues" evidence="1">
    <location>
        <begin position="88"/>
        <end position="98"/>
    </location>
</feature>
<name>A0AAV9G8N4_9PEZI</name>
<organism evidence="2 3">
    <name type="scientific">Podospora aff. communis PSN243</name>
    <dbReference type="NCBI Taxonomy" id="3040156"/>
    <lineage>
        <taxon>Eukaryota</taxon>
        <taxon>Fungi</taxon>
        <taxon>Dikarya</taxon>
        <taxon>Ascomycota</taxon>
        <taxon>Pezizomycotina</taxon>
        <taxon>Sordariomycetes</taxon>
        <taxon>Sordariomycetidae</taxon>
        <taxon>Sordariales</taxon>
        <taxon>Podosporaceae</taxon>
        <taxon>Podospora</taxon>
    </lineage>
</organism>
<dbReference type="EMBL" id="MU865976">
    <property type="protein sequence ID" value="KAK4444479.1"/>
    <property type="molecule type" value="Genomic_DNA"/>
</dbReference>
<feature type="compositionally biased region" description="Pro residues" evidence="1">
    <location>
        <begin position="260"/>
        <end position="276"/>
    </location>
</feature>
<sequence>MESLKRLASTRRAPGSSSTTTPLAPTPAPAPESRPETSAPRRTESRREPPRIQVERADSIIVDYSDPTAAMAAAAAEMVTSLVRRAKSTRETRRERRPPPVSFSGGLQNDKVGRSRSFDLPSHPAVRPIPQRRSTVKEGGDLQRDQLARSNTGLKKRPSLLNRFRSLRGRPAPIQPTSLSVSEEPAPKTPTDPHFRLRPKRGALDLSTVANTLPVPRDSQDTKPQSQPARRSSIEKTPFADQSQQPPREHRPVALVDAPYPSPPLVNAPFPSPPLSSPRQKGECSRCHSKRVQREHSVHKLTGELPPRVTISTSPTVDEKRADPLDDYRLFTRSASSEKAEEAGYIPTNGVGLLVPNPDQNGSDEKRKGHTKAAPSWASYRDGDSDEEKVQAHRKSTLQPLIPVKAKEVEITKPGTLQAPQVTVKRQRSVAQRIVDKFRPSRRGSVKPVSRVLTA</sequence>
<reference evidence="2" key="1">
    <citation type="journal article" date="2023" name="Mol. Phylogenet. Evol.">
        <title>Genome-scale phylogeny and comparative genomics of the fungal order Sordariales.</title>
        <authorList>
            <person name="Hensen N."/>
            <person name="Bonometti L."/>
            <person name="Westerberg I."/>
            <person name="Brannstrom I.O."/>
            <person name="Guillou S."/>
            <person name="Cros-Aarteil S."/>
            <person name="Calhoun S."/>
            <person name="Haridas S."/>
            <person name="Kuo A."/>
            <person name="Mondo S."/>
            <person name="Pangilinan J."/>
            <person name="Riley R."/>
            <person name="LaButti K."/>
            <person name="Andreopoulos B."/>
            <person name="Lipzen A."/>
            <person name="Chen C."/>
            <person name="Yan M."/>
            <person name="Daum C."/>
            <person name="Ng V."/>
            <person name="Clum A."/>
            <person name="Steindorff A."/>
            <person name="Ohm R.A."/>
            <person name="Martin F."/>
            <person name="Silar P."/>
            <person name="Natvig D.O."/>
            <person name="Lalanne C."/>
            <person name="Gautier V."/>
            <person name="Ament-Velasquez S.L."/>
            <person name="Kruys A."/>
            <person name="Hutchinson M.I."/>
            <person name="Powell A.J."/>
            <person name="Barry K."/>
            <person name="Miller A.N."/>
            <person name="Grigoriev I.V."/>
            <person name="Debuchy R."/>
            <person name="Gladieux P."/>
            <person name="Hiltunen Thoren M."/>
            <person name="Johannesson H."/>
        </authorList>
    </citation>
    <scope>NUCLEOTIDE SEQUENCE</scope>
    <source>
        <strain evidence="2">PSN243</strain>
    </source>
</reference>
<feature type="region of interest" description="Disordered" evidence="1">
    <location>
        <begin position="85"/>
        <end position="322"/>
    </location>
</feature>
<reference evidence="2" key="2">
    <citation type="submission" date="2023-05" db="EMBL/GenBank/DDBJ databases">
        <authorList>
            <consortium name="Lawrence Berkeley National Laboratory"/>
            <person name="Steindorff A."/>
            <person name="Hensen N."/>
            <person name="Bonometti L."/>
            <person name="Westerberg I."/>
            <person name="Brannstrom I.O."/>
            <person name="Guillou S."/>
            <person name="Cros-Aarteil S."/>
            <person name="Calhoun S."/>
            <person name="Haridas S."/>
            <person name="Kuo A."/>
            <person name="Mondo S."/>
            <person name="Pangilinan J."/>
            <person name="Riley R."/>
            <person name="Labutti K."/>
            <person name="Andreopoulos B."/>
            <person name="Lipzen A."/>
            <person name="Chen C."/>
            <person name="Yanf M."/>
            <person name="Daum C."/>
            <person name="Ng V."/>
            <person name="Clum A."/>
            <person name="Ohm R."/>
            <person name="Martin F."/>
            <person name="Silar P."/>
            <person name="Natvig D."/>
            <person name="Lalanne C."/>
            <person name="Gautier V."/>
            <person name="Ament-Velasquez S.L."/>
            <person name="Kruys A."/>
            <person name="Hutchinson M.I."/>
            <person name="Powell A.J."/>
            <person name="Barry K."/>
            <person name="Miller A.N."/>
            <person name="Grigoriev I.V."/>
            <person name="Debuchy R."/>
            <person name="Gladieux P."/>
            <person name="Thoren M.H."/>
            <person name="Johannesson H."/>
        </authorList>
    </citation>
    <scope>NUCLEOTIDE SEQUENCE</scope>
    <source>
        <strain evidence="2">PSN243</strain>
    </source>
</reference>
<feature type="compositionally biased region" description="Basic and acidic residues" evidence="1">
    <location>
        <begin position="280"/>
        <end position="302"/>
    </location>
</feature>
<proteinExistence type="predicted"/>
<evidence type="ECO:0000256" key="1">
    <source>
        <dbReference type="SAM" id="MobiDB-lite"/>
    </source>
</evidence>
<accession>A0AAV9G8N4</accession>
<dbReference type="Proteomes" id="UP001321760">
    <property type="component" value="Unassembled WGS sequence"/>
</dbReference>
<gene>
    <name evidence="2" type="ORF">QBC34DRAFT_385170</name>
</gene>
<feature type="compositionally biased region" description="Basic and acidic residues" evidence="1">
    <location>
        <begin position="33"/>
        <end position="58"/>
    </location>
</feature>
<feature type="region of interest" description="Disordered" evidence="1">
    <location>
        <begin position="1"/>
        <end position="64"/>
    </location>
</feature>